<feature type="transmembrane region" description="Helical" evidence="1">
    <location>
        <begin position="90"/>
        <end position="112"/>
    </location>
</feature>
<protein>
    <submittedName>
        <fullName evidence="2">Uncharacterized protein</fullName>
    </submittedName>
</protein>
<comment type="caution">
    <text evidence="2">The sequence shown here is derived from an EMBL/GenBank/DDBJ whole genome shotgun (WGS) entry which is preliminary data.</text>
</comment>
<evidence type="ECO:0000256" key="1">
    <source>
        <dbReference type="SAM" id="Phobius"/>
    </source>
</evidence>
<name>A0A8X7C6U7_9ARAC</name>
<keyword evidence="1" id="KW-0812">Transmembrane</keyword>
<dbReference type="AlphaFoldDB" id="A0A8X7C6U7"/>
<keyword evidence="1" id="KW-0472">Membrane</keyword>
<proteinExistence type="predicted"/>
<evidence type="ECO:0000313" key="2">
    <source>
        <dbReference type="EMBL" id="GFY56088.1"/>
    </source>
</evidence>
<keyword evidence="3" id="KW-1185">Reference proteome</keyword>
<gene>
    <name evidence="2" type="ORF">TNIN_433941</name>
</gene>
<evidence type="ECO:0000313" key="3">
    <source>
        <dbReference type="Proteomes" id="UP000886998"/>
    </source>
</evidence>
<accession>A0A8X7C6U7</accession>
<dbReference type="EMBL" id="BMAV01010746">
    <property type="protein sequence ID" value="GFY56088.1"/>
    <property type="molecule type" value="Genomic_DNA"/>
</dbReference>
<organism evidence="2 3">
    <name type="scientific">Trichonephila inaurata madagascariensis</name>
    <dbReference type="NCBI Taxonomy" id="2747483"/>
    <lineage>
        <taxon>Eukaryota</taxon>
        <taxon>Metazoa</taxon>
        <taxon>Ecdysozoa</taxon>
        <taxon>Arthropoda</taxon>
        <taxon>Chelicerata</taxon>
        <taxon>Arachnida</taxon>
        <taxon>Araneae</taxon>
        <taxon>Araneomorphae</taxon>
        <taxon>Entelegynae</taxon>
        <taxon>Araneoidea</taxon>
        <taxon>Nephilidae</taxon>
        <taxon>Trichonephila</taxon>
        <taxon>Trichonephila inaurata</taxon>
    </lineage>
</organism>
<dbReference type="Proteomes" id="UP000886998">
    <property type="component" value="Unassembled WGS sequence"/>
</dbReference>
<keyword evidence="1" id="KW-1133">Transmembrane helix</keyword>
<sequence length="117" mass="13901">MCLLCQKRHSNYIIYQNFITKGSWYKEQSIFTYNNPDIFIDMNILSMSQKDDIEEPEVFQGLQITSISERQKCYSLVVKRMLQLRQVSELWIWLGSRVKGFCSTIMIISVFLRMSPE</sequence>
<reference evidence="2" key="1">
    <citation type="submission" date="2020-08" db="EMBL/GenBank/DDBJ databases">
        <title>Multicomponent nature underlies the extraordinary mechanical properties of spider dragline silk.</title>
        <authorList>
            <person name="Kono N."/>
            <person name="Nakamura H."/>
            <person name="Mori M."/>
            <person name="Yoshida Y."/>
            <person name="Ohtoshi R."/>
            <person name="Malay A.D."/>
            <person name="Moran D.A.P."/>
            <person name="Tomita M."/>
            <person name="Numata K."/>
            <person name="Arakawa K."/>
        </authorList>
    </citation>
    <scope>NUCLEOTIDE SEQUENCE</scope>
</reference>